<dbReference type="EMBL" id="NKUJ01000111">
    <property type="protein sequence ID" value="RMJ13320.1"/>
    <property type="molecule type" value="Genomic_DNA"/>
</dbReference>
<keyword evidence="2" id="KW-0812">Transmembrane</keyword>
<dbReference type="AlphaFoldDB" id="A0A3M2S6Y3"/>
<evidence type="ECO:0000256" key="2">
    <source>
        <dbReference type="SAM" id="Phobius"/>
    </source>
</evidence>
<evidence type="ECO:0008006" key="5">
    <source>
        <dbReference type="Google" id="ProtNLM"/>
    </source>
</evidence>
<organism evidence="3 4">
    <name type="scientific">Fusarium kuroshium</name>
    <dbReference type="NCBI Taxonomy" id="2010991"/>
    <lineage>
        <taxon>Eukaryota</taxon>
        <taxon>Fungi</taxon>
        <taxon>Dikarya</taxon>
        <taxon>Ascomycota</taxon>
        <taxon>Pezizomycotina</taxon>
        <taxon>Sordariomycetes</taxon>
        <taxon>Hypocreomycetidae</taxon>
        <taxon>Hypocreales</taxon>
        <taxon>Nectriaceae</taxon>
        <taxon>Fusarium</taxon>
        <taxon>Fusarium solani species complex</taxon>
    </lineage>
</organism>
<keyword evidence="4" id="KW-1185">Reference proteome</keyword>
<feature type="transmembrane region" description="Helical" evidence="2">
    <location>
        <begin position="53"/>
        <end position="73"/>
    </location>
</feature>
<dbReference type="Proteomes" id="UP000277212">
    <property type="component" value="Unassembled WGS sequence"/>
</dbReference>
<feature type="compositionally biased region" description="Low complexity" evidence="1">
    <location>
        <begin position="88"/>
        <end position="119"/>
    </location>
</feature>
<comment type="caution">
    <text evidence="3">The sequence shown here is derived from an EMBL/GenBank/DDBJ whole genome shotgun (WGS) entry which is preliminary data.</text>
</comment>
<evidence type="ECO:0000256" key="1">
    <source>
        <dbReference type="SAM" id="MobiDB-lite"/>
    </source>
</evidence>
<gene>
    <name evidence="3" type="ORF">CDV36_007002</name>
</gene>
<feature type="region of interest" description="Disordered" evidence="1">
    <location>
        <begin position="73"/>
        <end position="119"/>
    </location>
</feature>
<protein>
    <recommendedName>
        <fullName evidence="5">Apple domain-containing protein</fullName>
    </recommendedName>
</protein>
<reference evidence="3 4" key="1">
    <citation type="submission" date="2017-06" db="EMBL/GenBank/DDBJ databases">
        <title>Comparative genomic analysis of Ambrosia Fusariam Clade fungi.</title>
        <authorList>
            <person name="Stajich J.E."/>
            <person name="Carrillo J."/>
            <person name="Kijimoto T."/>
            <person name="Eskalen A."/>
            <person name="O'Donnell K."/>
            <person name="Kasson M."/>
        </authorList>
    </citation>
    <scope>NUCLEOTIDE SEQUENCE [LARGE SCALE GENOMIC DNA]</scope>
    <source>
        <strain evidence="3">UCR3666</strain>
    </source>
</reference>
<sequence length="256" mass="27653">MSRDYSDLQVVPDRSYPEVVPQFEKELTDKVPFEPPQQATPPKRICGLPPKRFWIIVVVVVLITGAVIGGAIGGTQANKSKSNDDTPSSPASTEAEQATTEQATTEPTKTSTSTTASLSTRTLIGPTQTLYRDCPSSNDTIYSALGSSNYLFRKRCNVGFAGSPDNVVNIPATSLDDCIDKCATYNENNKTEIASRESNVCNSVCWRHRVTGDDWPGQCFGSTIQNSTSSGFPVDEDQIECDSGAWINQEIPGRGG</sequence>
<accession>A0A3M2S6Y3</accession>
<dbReference type="STRING" id="2010991.A0A3M2S6Y3"/>
<name>A0A3M2S6Y3_9HYPO</name>
<proteinExistence type="predicted"/>
<keyword evidence="2" id="KW-1133">Transmembrane helix</keyword>
<keyword evidence="2" id="KW-0472">Membrane</keyword>
<dbReference type="OrthoDB" id="5424430at2759"/>
<evidence type="ECO:0000313" key="4">
    <source>
        <dbReference type="Proteomes" id="UP000277212"/>
    </source>
</evidence>
<evidence type="ECO:0000313" key="3">
    <source>
        <dbReference type="EMBL" id="RMJ13320.1"/>
    </source>
</evidence>